<dbReference type="InterPro" id="IPR011051">
    <property type="entry name" value="RmlC_Cupin_sf"/>
</dbReference>
<name>A0A0D2EC34_9EURO</name>
<dbReference type="SUPFAM" id="SSF51182">
    <property type="entry name" value="RmlC-like cupins"/>
    <property type="match status" value="1"/>
</dbReference>
<evidence type="ECO:0000313" key="2">
    <source>
        <dbReference type="EMBL" id="KIW71842.1"/>
    </source>
</evidence>
<feature type="region of interest" description="Disordered" evidence="1">
    <location>
        <begin position="1"/>
        <end position="20"/>
    </location>
</feature>
<proteinExistence type="predicted"/>
<sequence length="217" mass="24467">MFAFLRSATPRRTTNASNNPVVFEDGRSSVQFHAPGSEYAMTHTVPPTTREHGPSIVQPPFHLHLRQSEHFRVVSGEGRFWKGLGAEPWTTLSAGPGRQATASIPARTYHKFENASPTQPFVVDVQLDPEDYEGEQRFFRNFFGYLDDCRKADTEPSPFQLFVFLHAADTPVALPLPNEWLGVIASRVCLNVMAFVGTWVLGYRVSYPEYYEEGKGR</sequence>
<gene>
    <name evidence="2" type="ORF">PV04_00074</name>
</gene>
<evidence type="ECO:0000256" key="1">
    <source>
        <dbReference type="SAM" id="MobiDB-lite"/>
    </source>
</evidence>
<accession>A0A0D2EC34</accession>
<feature type="compositionally biased region" description="Polar residues" evidence="1">
    <location>
        <begin position="10"/>
        <end position="20"/>
    </location>
</feature>
<organism evidence="2 3">
    <name type="scientific">Phialophora macrospora</name>
    <dbReference type="NCBI Taxonomy" id="1851006"/>
    <lineage>
        <taxon>Eukaryota</taxon>
        <taxon>Fungi</taxon>
        <taxon>Dikarya</taxon>
        <taxon>Ascomycota</taxon>
        <taxon>Pezizomycotina</taxon>
        <taxon>Eurotiomycetes</taxon>
        <taxon>Chaetothyriomycetidae</taxon>
        <taxon>Chaetothyriales</taxon>
        <taxon>Herpotrichiellaceae</taxon>
        <taxon>Phialophora</taxon>
    </lineage>
</organism>
<evidence type="ECO:0008006" key="4">
    <source>
        <dbReference type="Google" id="ProtNLM"/>
    </source>
</evidence>
<reference evidence="2 3" key="1">
    <citation type="submission" date="2015-01" db="EMBL/GenBank/DDBJ databases">
        <title>The Genome Sequence of Capronia semiimmersa CBS27337.</title>
        <authorList>
            <consortium name="The Broad Institute Genomics Platform"/>
            <person name="Cuomo C."/>
            <person name="de Hoog S."/>
            <person name="Gorbushina A."/>
            <person name="Stielow B."/>
            <person name="Teixiera M."/>
            <person name="Abouelleil A."/>
            <person name="Chapman S.B."/>
            <person name="Priest M."/>
            <person name="Young S.K."/>
            <person name="Wortman J."/>
            <person name="Nusbaum C."/>
            <person name="Birren B."/>
        </authorList>
    </citation>
    <scope>NUCLEOTIDE SEQUENCE [LARGE SCALE GENOMIC DNA]</scope>
    <source>
        <strain evidence="2 3">CBS 27337</strain>
    </source>
</reference>
<dbReference type="CDD" id="cd02208">
    <property type="entry name" value="cupin_RmlC-like"/>
    <property type="match status" value="1"/>
</dbReference>
<dbReference type="Proteomes" id="UP000054266">
    <property type="component" value="Unassembled WGS sequence"/>
</dbReference>
<keyword evidence="3" id="KW-1185">Reference proteome</keyword>
<dbReference type="Gene3D" id="2.60.120.10">
    <property type="entry name" value="Jelly Rolls"/>
    <property type="match status" value="1"/>
</dbReference>
<dbReference type="AlphaFoldDB" id="A0A0D2EC34"/>
<evidence type="ECO:0000313" key="3">
    <source>
        <dbReference type="Proteomes" id="UP000054266"/>
    </source>
</evidence>
<protein>
    <recommendedName>
        <fullName evidence="4">Cupin 2 conserved barrel domain-containing protein</fullName>
    </recommendedName>
</protein>
<dbReference type="HOGENOM" id="CLU_089363_0_0_1"/>
<dbReference type="InterPro" id="IPR014710">
    <property type="entry name" value="RmlC-like_jellyroll"/>
</dbReference>
<dbReference type="STRING" id="5601.A0A0D2EC34"/>
<dbReference type="EMBL" id="KN846956">
    <property type="protein sequence ID" value="KIW71842.1"/>
    <property type="molecule type" value="Genomic_DNA"/>
</dbReference>